<sequence>MTTDWPTVRERIADRTARVLSDLNERWGPTRTIDSFDFGPKPYYPDEPPRSVDGQLTRIAGIASVVLFYTSSHEQTVLVYNYGGFWEPPGGVTEKSQTPEEAARAEAREETGLEIELTGLLYAGTFEFHYANGASVPLPVAQFVGHRVDGTLTVERERIDHPGATRATGLFDTDVFPEQCRDGDEIRRLLAESE</sequence>
<accession>A0ABD5ZJW8</accession>
<dbReference type="GO" id="GO:0016787">
    <property type="term" value="F:hydrolase activity"/>
    <property type="evidence" value="ECO:0007669"/>
    <property type="project" value="UniProtKB-KW"/>
</dbReference>
<dbReference type="InterPro" id="IPR015797">
    <property type="entry name" value="NUDIX_hydrolase-like_dom_sf"/>
</dbReference>
<dbReference type="PRINTS" id="PR00502">
    <property type="entry name" value="NUDIXFAMILY"/>
</dbReference>
<dbReference type="InterPro" id="IPR020476">
    <property type="entry name" value="Nudix_hydrolase"/>
</dbReference>
<dbReference type="InterPro" id="IPR000086">
    <property type="entry name" value="NUDIX_hydrolase_dom"/>
</dbReference>
<dbReference type="Proteomes" id="UP001596481">
    <property type="component" value="Unassembled WGS sequence"/>
</dbReference>
<dbReference type="Gene3D" id="3.90.79.10">
    <property type="entry name" value="Nucleoside Triphosphate Pyrophosphohydrolase"/>
    <property type="match status" value="1"/>
</dbReference>
<dbReference type="Pfam" id="PF00293">
    <property type="entry name" value="NUDIX"/>
    <property type="match status" value="1"/>
</dbReference>
<evidence type="ECO:0000256" key="1">
    <source>
        <dbReference type="ARBA" id="ARBA00022801"/>
    </source>
</evidence>
<keyword evidence="1" id="KW-0378">Hydrolase</keyword>
<reference evidence="3 4" key="1">
    <citation type="journal article" date="2019" name="Int. J. Syst. Evol. Microbiol.">
        <title>The Global Catalogue of Microorganisms (GCM) 10K type strain sequencing project: providing services to taxonomists for standard genome sequencing and annotation.</title>
        <authorList>
            <consortium name="The Broad Institute Genomics Platform"/>
            <consortium name="The Broad Institute Genome Sequencing Center for Infectious Disease"/>
            <person name="Wu L."/>
            <person name="Ma J."/>
        </authorList>
    </citation>
    <scope>NUCLEOTIDE SEQUENCE [LARGE SCALE GENOMIC DNA]</scope>
    <source>
        <strain evidence="3 4">DSM 29988</strain>
    </source>
</reference>
<dbReference type="SUPFAM" id="SSF55811">
    <property type="entry name" value="Nudix"/>
    <property type="match status" value="1"/>
</dbReference>
<name>A0ABD5ZJW8_9EURY</name>
<dbReference type="RefSeq" id="WP_390225997.1">
    <property type="nucleotide sequence ID" value="NZ_JBHTAA010000015.1"/>
</dbReference>
<comment type="caution">
    <text evidence="3">The sequence shown here is derived from an EMBL/GenBank/DDBJ whole genome shotgun (WGS) entry which is preliminary data.</text>
</comment>
<evidence type="ECO:0000259" key="2">
    <source>
        <dbReference type="PROSITE" id="PS51462"/>
    </source>
</evidence>
<feature type="domain" description="Nudix hydrolase" evidence="2">
    <location>
        <begin position="57"/>
        <end position="193"/>
    </location>
</feature>
<keyword evidence="4" id="KW-1185">Reference proteome</keyword>
<evidence type="ECO:0000313" key="4">
    <source>
        <dbReference type="Proteomes" id="UP001596481"/>
    </source>
</evidence>
<dbReference type="EMBL" id="JBHTAA010000015">
    <property type="protein sequence ID" value="MFC7205369.1"/>
    <property type="molecule type" value="Genomic_DNA"/>
</dbReference>
<dbReference type="PROSITE" id="PS51462">
    <property type="entry name" value="NUDIX"/>
    <property type="match status" value="1"/>
</dbReference>
<dbReference type="AlphaFoldDB" id="A0ABD5ZJW8"/>
<gene>
    <name evidence="3" type="ORF">ACFQJC_17805</name>
</gene>
<evidence type="ECO:0000313" key="3">
    <source>
        <dbReference type="EMBL" id="MFC7205369.1"/>
    </source>
</evidence>
<proteinExistence type="predicted"/>
<protein>
    <submittedName>
        <fullName evidence="3">NUDIX domain-containing protein</fullName>
    </submittedName>
</protein>
<organism evidence="3 4">
    <name type="scientific">Haloferax namakaokahaiae</name>
    <dbReference type="NCBI Taxonomy" id="1748331"/>
    <lineage>
        <taxon>Archaea</taxon>
        <taxon>Methanobacteriati</taxon>
        <taxon>Methanobacteriota</taxon>
        <taxon>Stenosarchaea group</taxon>
        <taxon>Halobacteria</taxon>
        <taxon>Halobacteriales</taxon>
        <taxon>Haloferacaceae</taxon>
        <taxon>Haloferax</taxon>
    </lineage>
</organism>